<evidence type="ECO:0000313" key="1">
    <source>
        <dbReference type="EMBL" id="SFC09584.1"/>
    </source>
</evidence>
<proteinExistence type="predicted"/>
<dbReference type="Proteomes" id="UP000198862">
    <property type="component" value="Unassembled WGS sequence"/>
</dbReference>
<dbReference type="STRING" id="1123010.SAMN02745724_00915"/>
<organism evidence="1 2">
    <name type="scientific">Pseudoalteromonas denitrificans DSM 6059</name>
    <dbReference type="NCBI Taxonomy" id="1123010"/>
    <lineage>
        <taxon>Bacteria</taxon>
        <taxon>Pseudomonadati</taxon>
        <taxon>Pseudomonadota</taxon>
        <taxon>Gammaproteobacteria</taxon>
        <taxon>Alteromonadales</taxon>
        <taxon>Pseudoalteromonadaceae</taxon>
        <taxon>Pseudoalteromonas</taxon>
    </lineage>
</organism>
<gene>
    <name evidence="1" type="ORF">SAMN02745724_00915</name>
</gene>
<dbReference type="OrthoDB" id="9128705at2"/>
<dbReference type="AlphaFoldDB" id="A0A1I1GDH1"/>
<protein>
    <submittedName>
        <fullName evidence="1">Uncharacterized protein</fullName>
    </submittedName>
</protein>
<evidence type="ECO:0000313" key="2">
    <source>
        <dbReference type="Proteomes" id="UP000198862"/>
    </source>
</evidence>
<sequence>MKVDPLVCRVICMTNIDHFMAVEIRTAYITLANDETLSRAVTRKYVYGELTKLVKRGWLTKLTSEIKDITRFKKTELFDRNVLEAQISQSTSSVDFKNVQRVEQLYADLNTYKSQLLKGLGEMMFYDEARKKHPEMTDKIKTEYMEVNENNHILKGKIRAIEKLITSLKET</sequence>
<dbReference type="RefSeq" id="WP_091980557.1">
    <property type="nucleotide sequence ID" value="NZ_FOLO01000004.1"/>
</dbReference>
<dbReference type="EMBL" id="FOLO01000004">
    <property type="protein sequence ID" value="SFC09584.1"/>
    <property type="molecule type" value="Genomic_DNA"/>
</dbReference>
<reference evidence="1 2" key="1">
    <citation type="submission" date="2016-10" db="EMBL/GenBank/DDBJ databases">
        <authorList>
            <person name="de Groot N.N."/>
        </authorList>
    </citation>
    <scope>NUCLEOTIDE SEQUENCE [LARGE SCALE GENOMIC DNA]</scope>
    <source>
        <strain evidence="1 2">DSM 6059</strain>
    </source>
</reference>
<keyword evidence="2" id="KW-1185">Reference proteome</keyword>
<name>A0A1I1GDH1_9GAMM</name>
<accession>A0A1I1GDH1</accession>